<proteinExistence type="predicted"/>
<dbReference type="InterPro" id="IPR004843">
    <property type="entry name" value="Calcineurin-like_PHP"/>
</dbReference>
<name>A0ABY5W4E4_9ACTN</name>
<dbReference type="CDD" id="cd00838">
    <property type="entry name" value="MPP_superfamily"/>
    <property type="match status" value="1"/>
</dbReference>
<dbReference type="PANTHER" id="PTHR36492">
    <property type="match status" value="1"/>
</dbReference>
<keyword evidence="3" id="KW-1185">Reference proteome</keyword>
<dbReference type="InterPro" id="IPR052963">
    <property type="entry name" value="Pantetheine_PDE"/>
</dbReference>
<sequence>MTGRLMAISDLHVGYAENRALVEQLRPTHDDDWLIVAGDVAEQFADVMWALRTLRERFATVIWAPGNHELWTPRNDPEQARGQARYDLLVAACRDLDIRTPEDPYPVWEGPGGPVIVAPLFVLYDYSFWPAGATSTTEALEIARAAGIVGTDEVLLHPDPFEGRDAWCRARVAATEPRLRAAADELPTVLVNHFPLVRQPTDVLWYPEFALWCGTTLTADWHTRFRAAAVVYGHLHIPRTTWHDGVRFEEVSVGYPREWGKRSTPPAQLRQVLR</sequence>
<evidence type="ECO:0000313" key="2">
    <source>
        <dbReference type="EMBL" id="UWP83593.1"/>
    </source>
</evidence>
<dbReference type="PANTHER" id="PTHR36492:SF2">
    <property type="entry name" value="[ACYL-CARRIER-PROTEIN] PHOSPHODIESTERASE PPTH"/>
    <property type="match status" value="1"/>
</dbReference>
<dbReference type="Proteomes" id="UP001059617">
    <property type="component" value="Chromosome"/>
</dbReference>
<dbReference type="EMBL" id="CP073720">
    <property type="protein sequence ID" value="UWP83593.1"/>
    <property type="molecule type" value="Genomic_DNA"/>
</dbReference>
<dbReference type="Gene3D" id="3.60.21.10">
    <property type="match status" value="1"/>
</dbReference>
<dbReference type="InterPro" id="IPR029052">
    <property type="entry name" value="Metallo-depent_PP-like"/>
</dbReference>
<dbReference type="Pfam" id="PF00149">
    <property type="entry name" value="Metallophos"/>
    <property type="match status" value="1"/>
</dbReference>
<protein>
    <submittedName>
        <fullName evidence="2">Metallophosphoesterase</fullName>
    </submittedName>
</protein>
<reference evidence="2" key="2">
    <citation type="submission" date="2022-09" db="EMBL/GenBank/DDBJ databases">
        <title>Biosynthetic gene clusters of Dactylosporangioum fulvum.</title>
        <authorList>
            <person name="Caradec T."/>
        </authorList>
    </citation>
    <scope>NUCLEOTIDE SEQUENCE</scope>
    <source>
        <strain evidence="2">NRRL B-16292</strain>
    </source>
</reference>
<feature type="domain" description="Calcineurin-like phosphoesterase" evidence="1">
    <location>
        <begin position="4"/>
        <end position="238"/>
    </location>
</feature>
<evidence type="ECO:0000313" key="3">
    <source>
        <dbReference type="Proteomes" id="UP001059617"/>
    </source>
</evidence>
<organism evidence="2 3">
    <name type="scientific">Dactylosporangium fulvum</name>
    <dbReference type="NCBI Taxonomy" id="53359"/>
    <lineage>
        <taxon>Bacteria</taxon>
        <taxon>Bacillati</taxon>
        <taxon>Actinomycetota</taxon>
        <taxon>Actinomycetes</taxon>
        <taxon>Micromonosporales</taxon>
        <taxon>Micromonosporaceae</taxon>
        <taxon>Dactylosporangium</taxon>
    </lineage>
</organism>
<accession>A0ABY5W4E4</accession>
<evidence type="ECO:0000259" key="1">
    <source>
        <dbReference type="Pfam" id="PF00149"/>
    </source>
</evidence>
<reference evidence="2" key="1">
    <citation type="submission" date="2021-04" db="EMBL/GenBank/DDBJ databases">
        <authorList>
            <person name="Hartkoorn R.C."/>
            <person name="Beaudoing E."/>
            <person name="Hot D."/>
        </authorList>
    </citation>
    <scope>NUCLEOTIDE SEQUENCE</scope>
    <source>
        <strain evidence="2">NRRL B-16292</strain>
    </source>
</reference>
<dbReference type="SUPFAM" id="SSF56300">
    <property type="entry name" value="Metallo-dependent phosphatases"/>
    <property type="match status" value="1"/>
</dbReference>
<gene>
    <name evidence="2" type="ORF">Dfulv_04760</name>
</gene>